<dbReference type="Proteomes" id="UP001430172">
    <property type="component" value="Unassembled WGS sequence"/>
</dbReference>
<keyword evidence="1" id="KW-0238">DNA-binding</keyword>
<dbReference type="Gene3D" id="1.10.1660.10">
    <property type="match status" value="1"/>
</dbReference>
<evidence type="ECO:0000256" key="2">
    <source>
        <dbReference type="SAM" id="MobiDB-lite"/>
    </source>
</evidence>
<dbReference type="InterPro" id="IPR009061">
    <property type="entry name" value="DNA-bd_dom_put_sf"/>
</dbReference>
<name>A0ABS2CIK0_9MICO</name>
<evidence type="ECO:0000313" key="5">
    <source>
        <dbReference type="Proteomes" id="UP001430172"/>
    </source>
</evidence>
<comment type="caution">
    <text evidence="4">The sequence shown here is derived from an EMBL/GenBank/DDBJ whole genome shotgun (WGS) entry which is preliminary data.</text>
</comment>
<organism evidence="4 5">
    <name type="scientific">Phycicoccus sonneratiae</name>
    <dbReference type="NCBI Taxonomy" id="2807628"/>
    <lineage>
        <taxon>Bacteria</taxon>
        <taxon>Bacillati</taxon>
        <taxon>Actinomycetota</taxon>
        <taxon>Actinomycetes</taxon>
        <taxon>Micrococcales</taxon>
        <taxon>Intrasporangiaceae</taxon>
        <taxon>Phycicoccus</taxon>
    </lineage>
</organism>
<sequence length="226" mass="24397">MKPLTIGAVVRSLSEDFPDVTISKVRFLEAEGLVTPERSGSGYRRYSTDDVERIRYVLRAQRELFWPLKVIREALEAIDRGLEPTGPDRRPEVPEPAPDPDVPDPSPLLAGRAVRLTAAELARASTLAPGAVAELVDHGLLRPGPDGLHGEDDLRAARAAAGLARYGVEARHLRLFRAAADREVGLVEQATGVLRGADARRGREEVTHLVLALHAALVRGGLGTGH</sequence>
<reference evidence="4" key="1">
    <citation type="submission" date="2021-02" db="EMBL/GenBank/DDBJ databases">
        <title>Phycicoccus sp. MQZ13P-5T, whole genome shotgun sequence.</title>
        <authorList>
            <person name="Tuo L."/>
        </authorList>
    </citation>
    <scope>NUCLEOTIDE SEQUENCE</scope>
    <source>
        <strain evidence="4">MQZ13P-5</strain>
    </source>
</reference>
<dbReference type="InterPro" id="IPR000551">
    <property type="entry name" value="MerR-type_HTH_dom"/>
</dbReference>
<evidence type="ECO:0000256" key="1">
    <source>
        <dbReference type="ARBA" id="ARBA00023125"/>
    </source>
</evidence>
<evidence type="ECO:0000313" key="4">
    <source>
        <dbReference type="EMBL" id="MBM6399691.1"/>
    </source>
</evidence>
<dbReference type="SUPFAM" id="SSF46955">
    <property type="entry name" value="Putative DNA-binding domain"/>
    <property type="match status" value="1"/>
</dbReference>
<dbReference type="EMBL" id="JAFDVD010000006">
    <property type="protein sequence ID" value="MBM6399691.1"/>
    <property type="molecule type" value="Genomic_DNA"/>
</dbReference>
<feature type="domain" description="HTH merR-type" evidence="3">
    <location>
        <begin position="19"/>
        <end position="77"/>
    </location>
</feature>
<dbReference type="Pfam" id="PF13411">
    <property type="entry name" value="MerR_1"/>
    <property type="match status" value="1"/>
</dbReference>
<dbReference type="PROSITE" id="PS50937">
    <property type="entry name" value="HTH_MERR_2"/>
    <property type="match status" value="1"/>
</dbReference>
<dbReference type="InterPro" id="IPR047057">
    <property type="entry name" value="MerR_fam"/>
</dbReference>
<gene>
    <name evidence="4" type="ORF">JQN70_04755</name>
</gene>
<protein>
    <submittedName>
        <fullName evidence="4">MerR family transcriptional regulator</fullName>
    </submittedName>
</protein>
<dbReference type="SMART" id="SM00422">
    <property type="entry name" value="HTH_MERR"/>
    <property type="match status" value="1"/>
</dbReference>
<dbReference type="PANTHER" id="PTHR30204:SF89">
    <property type="entry name" value="HTH MERR-TYPE DOMAIN-CONTAINING PROTEIN"/>
    <property type="match status" value="1"/>
</dbReference>
<feature type="compositionally biased region" description="Basic and acidic residues" evidence="2">
    <location>
        <begin position="81"/>
        <end position="93"/>
    </location>
</feature>
<feature type="compositionally biased region" description="Pro residues" evidence="2">
    <location>
        <begin position="94"/>
        <end position="105"/>
    </location>
</feature>
<feature type="region of interest" description="Disordered" evidence="2">
    <location>
        <begin position="81"/>
        <end position="105"/>
    </location>
</feature>
<dbReference type="RefSeq" id="WP_204130187.1">
    <property type="nucleotide sequence ID" value="NZ_JAFDVD010000006.1"/>
</dbReference>
<keyword evidence="5" id="KW-1185">Reference proteome</keyword>
<accession>A0ABS2CIK0</accession>
<evidence type="ECO:0000259" key="3">
    <source>
        <dbReference type="PROSITE" id="PS50937"/>
    </source>
</evidence>
<dbReference type="CDD" id="cd00592">
    <property type="entry name" value="HTH_MerR-like"/>
    <property type="match status" value="1"/>
</dbReference>
<proteinExistence type="predicted"/>
<dbReference type="PANTHER" id="PTHR30204">
    <property type="entry name" value="REDOX-CYCLING DRUG-SENSING TRANSCRIPTIONAL ACTIVATOR SOXR"/>
    <property type="match status" value="1"/>
</dbReference>